<dbReference type="Proteomes" id="UP000248584">
    <property type="component" value="Unassembled WGS sequence"/>
</dbReference>
<dbReference type="SUPFAM" id="SSF53335">
    <property type="entry name" value="S-adenosyl-L-methionine-dependent methyltransferases"/>
    <property type="match status" value="2"/>
</dbReference>
<dbReference type="EMBL" id="QKZR01000001">
    <property type="protein sequence ID" value="PZX43654.1"/>
    <property type="molecule type" value="Genomic_DNA"/>
</dbReference>
<comment type="catalytic activity">
    <reaction evidence="7">
        <text>a 2'-deoxycytidine in DNA + S-adenosyl-L-methionine = an N(4)-methyl-2'-deoxycytidine in DNA + S-adenosyl-L-homocysteine + H(+)</text>
        <dbReference type="Rhea" id="RHEA:16857"/>
        <dbReference type="Rhea" id="RHEA-COMP:11369"/>
        <dbReference type="Rhea" id="RHEA-COMP:13674"/>
        <dbReference type="ChEBI" id="CHEBI:15378"/>
        <dbReference type="ChEBI" id="CHEBI:57856"/>
        <dbReference type="ChEBI" id="CHEBI:59789"/>
        <dbReference type="ChEBI" id="CHEBI:85452"/>
        <dbReference type="ChEBI" id="CHEBI:137933"/>
        <dbReference type="EC" id="2.1.1.113"/>
    </reaction>
</comment>
<comment type="similarity">
    <text evidence="1">Belongs to the N(4)/N(6)-methyltransferase family. N(4) subfamily.</text>
</comment>
<comment type="caution">
    <text evidence="8">The sequence shown here is derived from an EMBL/GenBank/DDBJ whole genome shotgun (WGS) entry which is preliminary data.</text>
</comment>
<evidence type="ECO:0000256" key="4">
    <source>
        <dbReference type="ARBA" id="ARBA00022679"/>
    </source>
</evidence>
<protein>
    <recommendedName>
        <fullName evidence="2">site-specific DNA-methyltransferase (cytosine-N(4)-specific)</fullName>
        <ecNumber evidence="2">2.1.1.113</ecNumber>
    </recommendedName>
</protein>
<evidence type="ECO:0000313" key="9">
    <source>
        <dbReference type="Proteomes" id="UP000248584"/>
    </source>
</evidence>
<dbReference type="InterPro" id="IPR017985">
    <property type="entry name" value="MeTrfase_CN4_CS"/>
</dbReference>
<evidence type="ECO:0000256" key="5">
    <source>
        <dbReference type="ARBA" id="ARBA00022691"/>
    </source>
</evidence>
<dbReference type="InterPro" id="IPR029063">
    <property type="entry name" value="SAM-dependent_MTases_sf"/>
</dbReference>
<accession>A0ABX5Q0T4</accession>
<sequence length="415" mass="48255">MINNDFRLKDKGYSNAPSTREQSRHRWYYYKEGFSEKLVRQGIDLYELNSKSTILDPFNGSGTVTLTASQNLIPSIGFEVNPFTSFVSKSKTLNADPKRLMDQYNKVKESIDRGSKSPLENFSTFTESNKNNSKWLFNKEVLQAYEGGLNIVKNDKSNSSKLLKLALMSSVMDNCNARKDGKCVRYKNDWQEKGYSKETLLTSLDIKVNQIIADLENRIVQRPKIISGDVRKQLGKISEKFDFCITSPPYLNTFDYTDIYRPELFMGKFVKSHEELYRLRLKTLRSHVQARWKHSKKEDFGLLFNKIINDLKRNESQIRHKQIIPMVYAYFDDMEKIFQQLKTKANENAHLWIVVSTSAYANVHIPVDLILADIASNNGWKLREVGVLRDILKRKSKYSPDIDKLRESLIILERK</sequence>
<dbReference type="PROSITE" id="PS00093">
    <property type="entry name" value="N4_MTASE"/>
    <property type="match status" value="1"/>
</dbReference>
<keyword evidence="3" id="KW-0489">Methyltransferase</keyword>
<evidence type="ECO:0000256" key="1">
    <source>
        <dbReference type="ARBA" id="ARBA00010203"/>
    </source>
</evidence>
<organism evidence="8 9">
    <name type="scientific">Nonlabens dokdonensis</name>
    <dbReference type="NCBI Taxonomy" id="328515"/>
    <lineage>
        <taxon>Bacteria</taxon>
        <taxon>Pseudomonadati</taxon>
        <taxon>Bacteroidota</taxon>
        <taxon>Flavobacteriia</taxon>
        <taxon>Flavobacteriales</taxon>
        <taxon>Flavobacteriaceae</taxon>
        <taxon>Nonlabens</taxon>
    </lineage>
</organism>
<evidence type="ECO:0000256" key="6">
    <source>
        <dbReference type="ARBA" id="ARBA00022747"/>
    </source>
</evidence>
<keyword evidence="5" id="KW-0949">S-adenosyl-L-methionine</keyword>
<dbReference type="EC" id="2.1.1.113" evidence="2"/>
<keyword evidence="6" id="KW-0680">Restriction system</keyword>
<gene>
    <name evidence="8" type="ORF">LX97_00655</name>
</gene>
<reference evidence="8 9" key="1">
    <citation type="submission" date="2018-06" db="EMBL/GenBank/DDBJ databases">
        <title>Genomic Encyclopedia of Archaeal and Bacterial Type Strains, Phase II (KMG-II): from individual species to whole genera.</title>
        <authorList>
            <person name="Goeker M."/>
        </authorList>
    </citation>
    <scope>NUCLEOTIDE SEQUENCE [LARGE SCALE GENOMIC DNA]</scope>
    <source>
        <strain evidence="8 9">DSM 17205</strain>
    </source>
</reference>
<evidence type="ECO:0000256" key="7">
    <source>
        <dbReference type="ARBA" id="ARBA00049120"/>
    </source>
</evidence>
<proteinExistence type="inferred from homology"/>
<dbReference type="Gene3D" id="3.40.50.150">
    <property type="entry name" value="Vaccinia Virus protein VP39"/>
    <property type="match status" value="2"/>
</dbReference>
<keyword evidence="4" id="KW-0808">Transferase</keyword>
<evidence type="ECO:0000256" key="3">
    <source>
        <dbReference type="ARBA" id="ARBA00022603"/>
    </source>
</evidence>
<evidence type="ECO:0000256" key="2">
    <source>
        <dbReference type="ARBA" id="ARBA00012185"/>
    </source>
</evidence>
<dbReference type="RefSeq" id="WP_015361474.1">
    <property type="nucleotide sequence ID" value="NZ_QKZR01000001.1"/>
</dbReference>
<evidence type="ECO:0000313" key="8">
    <source>
        <dbReference type="EMBL" id="PZX43654.1"/>
    </source>
</evidence>
<name>A0ABX5Q0T4_9FLAO</name>
<keyword evidence="9" id="KW-1185">Reference proteome</keyword>